<dbReference type="PATRIC" id="fig|1653479.3.peg.776"/>
<evidence type="ECO:0000256" key="2">
    <source>
        <dbReference type="SAM" id="Phobius"/>
    </source>
</evidence>
<sequence>MASWSERRQQWVDSREEARNNASQAAADSGEQRPPTAWPFIIAAGIVVVLLIGIFAASKFAPAEDNVTQAQLLTDAVDGFLEAQNTGDADLLRANTCADQVERLIPGDDAQYRTDRAGDVERNGETSIDGVPTGYEVNGDRGVVTVPRKEEKSGARSDDEWKFVRVNDTWLVCNV</sequence>
<organism evidence="3 4">
    <name type="scientific">Rhodococcoides fascians</name>
    <name type="common">Rhodococcus fascians</name>
    <dbReference type="NCBI Taxonomy" id="1828"/>
    <lineage>
        <taxon>Bacteria</taxon>
        <taxon>Bacillati</taxon>
        <taxon>Actinomycetota</taxon>
        <taxon>Actinomycetes</taxon>
        <taxon>Mycobacteriales</taxon>
        <taxon>Nocardiaceae</taxon>
        <taxon>Rhodococcoides</taxon>
    </lineage>
</organism>
<dbReference type="RefSeq" id="WP_063216148.1">
    <property type="nucleotide sequence ID" value="NZ_CP015220.1"/>
</dbReference>
<dbReference type="EMBL" id="CP015220">
    <property type="protein sequence ID" value="AMY22076.1"/>
    <property type="molecule type" value="Genomic_DNA"/>
</dbReference>
<keyword evidence="2" id="KW-1133">Transmembrane helix</keyword>
<accession>A0A143QGV7</accession>
<dbReference type="OrthoDB" id="4464858at2"/>
<evidence type="ECO:0000256" key="1">
    <source>
        <dbReference type="SAM" id="MobiDB-lite"/>
    </source>
</evidence>
<feature type="region of interest" description="Disordered" evidence="1">
    <location>
        <begin position="1"/>
        <end position="34"/>
    </location>
</feature>
<proteinExistence type="predicted"/>
<dbReference type="Proteomes" id="UP000076038">
    <property type="component" value="Chromosome"/>
</dbReference>
<feature type="compositionally biased region" description="Basic and acidic residues" evidence="1">
    <location>
        <begin position="1"/>
        <end position="19"/>
    </location>
</feature>
<reference evidence="4" key="2">
    <citation type="submission" date="2016-04" db="EMBL/GenBank/DDBJ databases">
        <title>Complete Genome and Plasmid Sequences for Rhodococcus fascians D188 and Draft Sequences for Rhodococcus spp. Isolates PBTS 1 and PBTS 2.</title>
        <authorList>
            <person name="Stamer R."/>
            <person name="Vereecke D."/>
            <person name="Zhang Y."/>
            <person name="Schilkey F."/>
            <person name="Devitt N."/>
            <person name="Randall J."/>
        </authorList>
    </citation>
    <scope>NUCLEOTIDE SEQUENCE [LARGE SCALE GENOMIC DNA]</scope>
    <source>
        <strain evidence="4">PBTS2</strain>
    </source>
</reference>
<gene>
    <name evidence="3" type="ORF">A3Q41_00758</name>
</gene>
<protein>
    <recommendedName>
        <fullName evidence="5">DUF4878 domain-containing protein</fullName>
    </recommendedName>
</protein>
<evidence type="ECO:0008006" key="5">
    <source>
        <dbReference type="Google" id="ProtNLM"/>
    </source>
</evidence>
<feature type="transmembrane region" description="Helical" evidence="2">
    <location>
        <begin position="37"/>
        <end position="57"/>
    </location>
</feature>
<keyword evidence="2" id="KW-0472">Membrane</keyword>
<dbReference type="KEGG" id="rhs:A3Q41_00758"/>
<dbReference type="AlphaFoldDB" id="A0A143QGV7"/>
<keyword evidence="2" id="KW-0812">Transmembrane</keyword>
<evidence type="ECO:0000313" key="4">
    <source>
        <dbReference type="Proteomes" id="UP000076038"/>
    </source>
</evidence>
<keyword evidence="4" id="KW-1185">Reference proteome</keyword>
<reference evidence="3 4" key="1">
    <citation type="journal article" date="2016" name="Genome Announc.">
        <title>Complete Genome and Plasmid Sequences for Rhodococcus fascians D188 and Draft Sequences for Rhodococcus Isolates PBTS 1 and PBTS 2.</title>
        <authorList>
            <person name="Stamler R.A."/>
            <person name="Vereecke D."/>
            <person name="Zhang Y."/>
            <person name="Schilkey F."/>
            <person name="Devitt N."/>
            <person name="Randall J.J."/>
        </authorList>
    </citation>
    <scope>NUCLEOTIDE SEQUENCE [LARGE SCALE GENOMIC DNA]</scope>
    <source>
        <strain evidence="3 4">PBTS2</strain>
    </source>
</reference>
<evidence type="ECO:0000313" key="3">
    <source>
        <dbReference type="EMBL" id="AMY22076.1"/>
    </source>
</evidence>
<name>A0A143QGV7_RHOFA</name>